<sequence>MRITNNVQALKAYRNLSANQLNVKTTMDKLSSGQKINRGADDAAGLAISEKMRNRLKALDKAEQNVLDGISMVQTLEGGMSETHNLLQRMRELAVQAGNGTLAPEDRTAIQEEINQLTNEVSRIAQTTQFNGKDLLTGNFSTDDNAIFIQTNAGANEGISLTIDDMRAQSIGISSTVQPNADVRKLDVPSVAGTPEYALSMMTEQDANDAISRYTQAIDTISQQRSKLGAIQNRFEAMSSVLSVSKENLTASESRIRDTDMAREMMEYAKYNILNQSGMAMIAQANALPQGVLQLLN</sequence>
<comment type="similarity">
    <text evidence="1 4">Belongs to the bacterial flagellin family.</text>
</comment>
<evidence type="ECO:0000256" key="3">
    <source>
        <dbReference type="ARBA" id="ARBA00023143"/>
    </source>
</evidence>
<keyword evidence="7" id="KW-0966">Cell projection</keyword>
<dbReference type="SUPFAM" id="SSF64518">
    <property type="entry name" value="Phase 1 flagellin"/>
    <property type="match status" value="1"/>
</dbReference>
<dbReference type="PANTHER" id="PTHR42792:SF2">
    <property type="entry name" value="FLAGELLIN"/>
    <property type="match status" value="1"/>
</dbReference>
<comment type="subcellular location">
    <subcellularLocation>
        <location evidence="4">Secreted</location>
    </subcellularLocation>
    <subcellularLocation>
        <location evidence="4">Bacterial flagellum</location>
    </subcellularLocation>
</comment>
<keyword evidence="7" id="KW-0969">Cilium</keyword>
<dbReference type="PANTHER" id="PTHR42792">
    <property type="entry name" value="FLAGELLIN"/>
    <property type="match status" value="1"/>
</dbReference>
<organism evidence="7 8">
    <name type="scientific">Exiguobacterium oxidotolerans</name>
    <dbReference type="NCBI Taxonomy" id="223958"/>
    <lineage>
        <taxon>Bacteria</taxon>
        <taxon>Bacillati</taxon>
        <taxon>Bacillota</taxon>
        <taxon>Bacilli</taxon>
        <taxon>Bacillales</taxon>
        <taxon>Bacillales Family XII. Incertae Sedis</taxon>
        <taxon>Exiguobacterium</taxon>
    </lineage>
</organism>
<dbReference type="PRINTS" id="PR00207">
    <property type="entry name" value="FLAGELLIN"/>
</dbReference>
<comment type="function">
    <text evidence="4">Flagellin is the subunit protein which polymerizes to form the filaments of bacterial flagella.</text>
</comment>
<dbReference type="RefSeq" id="WP_159173391.1">
    <property type="nucleotide sequence ID" value="NZ_LR732312.1"/>
</dbReference>
<reference evidence="7 8" key="1">
    <citation type="submission" date="2019-10" db="EMBL/GenBank/DDBJ databases">
        <authorList>
            <person name="Karimi E."/>
        </authorList>
    </citation>
    <scope>NUCLEOTIDE SEQUENCE [LARGE SCALE GENOMIC DNA]</scope>
    <source>
        <strain evidence="7">Exiguobacterium sp. 9Y</strain>
    </source>
</reference>
<feature type="domain" description="Flagellin C-terminal" evidence="6">
    <location>
        <begin position="215"/>
        <end position="296"/>
    </location>
</feature>
<keyword evidence="8" id="KW-1185">Reference proteome</keyword>
<protein>
    <recommendedName>
        <fullName evidence="2 4">Flagellin</fullName>
    </recommendedName>
</protein>
<dbReference type="GO" id="GO:0009288">
    <property type="term" value="C:bacterial-type flagellum"/>
    <property type="evidence" value="ECO:0007669"/>
    <property type="project" value="UniProtKB-SubCell"/>
</dbReference>
<evidence type="ECO:0000259" key="6">
    <source>
        <dbReference type="Pfam" id="PF00700"/>
    </source>
</evidence>
<dbReference type="GO" id="GO:0005576">
    <property type="term" value="C:extracellular region"/>
    <property type="evidence" value="ECO:0007669"/>
    <property type="project" value="UniProtKB-SubCell"/>
</dbReference>
<dbReference type="AlphaFoldDB" id="A0A653I9V8"/>
<dbReference type="InterPro" id="IPR046358">
    <property type="entry name" value="Flagellin_C"/>
</dbReference>
<evidence type="ECO:0000313" key="7">
    <source>
        <dbReference type="EMBL" id="VWX35917.1"/>
    </source>
</evidence>
<dbReference type="EMBL" id="CABWKQ010000020">
    <property type="protein sequence ID" value="VWX35917.1"/>
    <property type="molecule type" value="Genomic_DNA"/>
</dbReference>
<feature type="domain" description="Flagellin N-terminal" evidence="5">
    <location>
        <begin position="3"/>
        <end position="139"/>
    </location>
</feature>
<dbReference type="Pfam" id="PF00669">
    <property type="entry name" value="Flagellin_N"/>
    <property type="match status" value="1"/>
</dbReference>
<dbReference type="Proteomes" id="UP000439752">
    <property type="component" value="Unassembled WGS sequence"/>
</dbReference>
<evidence type="ECO:0000313" key="8">
    <source>
        <dbReference type="Proteomes" id="UP000439752"/>
    </source>
</evidence>
<evidence type="ECO:0000256" key="1">
    <source>
        <dbReference type="ARBA" id="ARBA00005709"/>
    </source>
</evidence>
<dbReference type="InterPro" id="IPR001029">
    <property type="entry name" value="Flagellin_N"/>
</dbReference>
<dbReference type="GO" id="GO:0005198">
    <property type="term" value="F:structural molecule activity"/>
    <property type="evidence" value="ECO:0007669"/>
    <property type="project" value="UniProtKB-UniRule"/>
</dbReference>
<evidence type="ECO:0000256" key="2">
    <source>
        <dbReference type="ARBA" id="ARBA00020110"/>
    </source>
</evidence>
<dbReference type="InterPro" id="IPR001492">
    <property type="entry name" value="Flagellin"/>
</dbReference>
<name>A0A653I9V8_9BACL</name>
<evidence type="ECO:0000256" key="4">
    <source>
        <dbReference type="RuleBase" id="RU362073"/>
    </source>
</evidence>
<proteinExistence type="inferred from homology"/>
<keyword evidence="4" id="KW-0964">Secreted</keyword>
<dbReference type="Gene3D" id="6.10.10.10">
    <property type="entry name" value="Flagellar export chaperone, C-terminal domain"/>
    <property type="match status" value="1"/>
</dbReference>
<dbReference type="Gene3D" id="1.20.1330.10">
    <property type="entry name" value="f41 fragment of flagellin, N-terminal domain"/>
    <property type="match status" value="1"/>
</dbReference>
<keyword evidence="3 4" id="KW-0975">Bacterial flagellum</keyword>
<keyword evidence="7" id="KW-0282">Flagellum</keyword>
<evidence type="ECO:0000259" key="5">
    <source>
        <dbReference type="Pfam" id="PF00669"/>
    </source>
</evidence>
<accession>A0A653I9V8</accession>
<dbReference type="Pfam" id="PF00700">
    <property type="entry name" value="Flagellin_C"/>
    <property type="match status" value="1"/>
</dbReference>
<dbReference type="InterPro" id="IPR042187">
    <property type="entry name" value="Flagellin_C_sub2"/>
</dbReference>
<gene>
    <name evidence="7" type="primary">hag</name>
    <name evidence="7" type="ORF">EXIGUO9Y_270043</name>
</gene>